<keyword evidence="3 12" id="KW-0235">DNA replication</keyword>
<keyword evidence="9" id="KW-0413">Isomerase</keyword>
<comment type="catalytic activity">
    <reaction evidence="10 12">
        <text>ATP + H2O = ADP + phosphate + H(+)</text>
        <dbReference type="Rhea" id="RHEA:13065"/>
        <dbReference type="ChEBI" id="CHEBI:15377"/>
        <dbReference type="ChEBI" id="CHEBI:15378"/>
        <dbReference type="ChEBI" id="CHEBI:30616"/>
        <dbReference type="ChEBI" id="CHEBI:43474"/>
        <dbReference type="ChEBI" id="CHEBI:456216"/>
        <dbReference type="EC" id="5.6.2.3"/>
    </reaction>
</comment>
<comment type="caution">
    <text evidence="14">The sequence shown here is derived from an EMBL/GenBank/DDBJ whole genome shotgun (WGS) entry which is preliminary data.</text>
</comment>
<dbReference type="AlphaFoldDB" id="A0A1G2QJI8"/>
<keyword evidence="5 12" id="KW-0378">Hydrolase</keyword>
<dbReference type="PANTHER" id="PTHR30153">
    <property type="entry name" value="REPLICATIVE DNA HELICASE DNAB"/>
    <property type="match status" value="1"/>
</dbReference>
<dbReference type="InterPro" id="IPR036185">
    <property type="entry name" value="DNA_heli_DnaB-like_N_sf"/>
</dbReference>
<dbReference type="InterPro" id="IPR027417">
    <property type="entry name" value="P-loop_NTPase"/>
</dbReference>
<organism evidence="14 15">
    <name type="scientific">Candidatus Vogelbacteria bacterium RIFOXYD1_FULL_51_18</name>
    <dbReference type="NCBI Taxonomy" id="1802440"/>
    <lineage>
        <taxon>Bacteria</taxon>
        <taxon>Candidatus Vogeliibacteriota</taxon>
    </lineage>
</organism>
<evidence type="ECO:0000256" key="5">
    <source>
        <dbReference type="ARBA" id="ARBA00022801"/>
    </source>
</evidence>
<dbReference type="STRING" id="1802440.A2569_00290"/>
<dbReference type="InterPro" id="IPR007693">
    <property type="entry name" value="DNA_helicase_DnaB-like_N"/>
</dbReference>
<evidence type="ECO:0000256" key="4">
    <source>
        <dbReference type="ARBA" id="ARBA00022741"/>
    </source>
</evidence>
<dbReference type="CDD" id="cd00984">
    <property type="entry name" value="DnaB_C"/>
    <property type="match status" value="1"/>
</dbReference>
<dbReference type="GO" id="GO:0003677">
    <property type="term" value="F:DNA binding"/>
    <property type="evidence" value="ECO:0007669"/>
    <property type="project" value="UniProtKB-UniRule"/>
</dbReference>
<dbReference type="Pfam" id="PF00772">
    <property type="entry name" value="DnaB"/>
    <property type="match status" value="1"/>
</dbReference>
<dbReference type="Gene3D" id="1.10.860.10">
    <property type="entry name" value="DNAb Helicase, Chain A"/>
    <property type="match status" value="1"/>
</dbReference>
<evidence type="ECO:0000256" key="1">
    <source>
        <dbReference type="ARBA" id="ARBA00008428"/>
    </source>
</evidence>
<dbReference type="PANTHER" id="PTHR30153:SF2">
    <property type="entry name" value="REPLICATIVE DNA HELICASE"/>
    <property type="match status" value="1"/>
</dbReference>
<dbReference type="Pfam" id="PF03796">
    <property type="entry name" value="DnaB_C"/>
    <property type="match status" value="1"/>
</dbReference>
<dbReference type="EMBL" id="MHTL01000010">
    <property type="protein sequence ID" value="OHA60706.1"/>
    <property type="molecule type" value="Genomic_DNA"/>
</dbReference>
<evidence type="ECO:0000256" key="9">
    <source>
        <dbReference type="ARBA" id="ARBA00023235"/>
    </source>
</evidence>
<dbReference type="SUPFAM" id="SSF48024">
    <property type="entry name" value="N-terminal domain of DnaB helicase"/>
    <property type="match status" value="1"/>
</dbReference>
<dbReference type="GO" id="GO:0006269">
    <property type="term" value="P:DNA replication, synthesis of primer"/>
    <property type="evidence" value="ECO:0007669"/>
    <property type="project" value="UniProtKB-UniRule"/>
</dbReference>
<dbReference type="NCBIfam" id="TIGR00665">
    <property type="entry name" value="DnaB"/>
    <property type="match status" value="1"/>
</dbReference>
<evidence type="ECO:0000256" key="10">
    <source>
        <dbReference type="ARBA" id="ARBA00048954"/>
    </source>
</evidence>
<keyword evidence="8 12" id="KW-0238">DNA-binding</keyword>
<proteinExistence type="inferred from homology"/>
<dbReference type="GO" id="GO:0043139">
    <property type="term" value="F:5'-3' DNA helicase activity"/>
    <property type="evidence" value="ECO:0007669"/>
    <property type="project" value="UniProtKB-EC"/>
</dbReference>
<keyword evidence="2 12" id="KW-0639">Primosome</keyword>
<evidence type="ECO:0000256" key="11">
    <source>
        <dbReference type="NCBIfam" id="TIGR00665"/>
    </source>
</evidence>
<dbReference type="EC" id="5.6.2.3" evidence="11 12"/>
<evidence type="ECO:0000256" key="7">
    <source>
        <dbReference type="ARBA" id="ARBA00022840"/>
    </source>
</evidence>
<gene>
    <name evidence="14" type="ORF">A2569_00290</name>
</gene>
<protein>
    <recommendedName>
        <fullName evidence="11 12">Replicative DNA helicase</fullName>
        <ecNumber evidence="11 12">5.6.2.3</ecNumber>
    </recommendedName>
</protein>
<dbReference type="GO" id="GO:0016887">
    <property type="term" value="F:ATP hydrolysis activity"/>
    <property type="evidence" value="ECO:0007669"/>
    <property type="project" value="RHEA"/>
</dbReference>
<dbReference type="Gene3D" id="3.40.50.300">
    <property type="entry name" value="P-loop containing nucleotide triphosphate hydrolases"/>
    <property type="match status" value="1"/>
</dbReference>
<keyword evidence="4 12" id="KW-0547">Nucleotide-binding</keyword>
<reference evidence="14 15" key="1">
    <citation type="journal article" date="2016" name="Nat. Commun.">
        <title>Thousands of microbial genomes shed light on interconnected biogeochemical processes in an aquifer system.</title>
        <authorList>
            <person name="Anantharaman K."/>
            <person name="Brown C.T."/>
            <person name="Hug L.A."/>
            <person name="Sharon I."/>
            <person name="Castelle C.J."/>
            <person name="Probst A.J."/>
            <person name="Thomas B.C."/>
            <person name="Singh A."/>
            <person name="Wilkins M.J."/>
            <person name="Karaoz U."/>
            <person name="Brodie E.L."/>
            <person name="Williams K.H."/>
            <person name="Hubbard S.S."/>
            <person name="Banfield J.F."/>
        </authorList>
    </citation>
    <scope>NUCLEOTIDE SEQUENCE [LARGE SCALE GENOMIC DNA]</scope>
</reference>
<evidence type="ECO:0000313" key="15">
    <source>
        <dbReference type="Proteomes" id="UP000177090"/>
    </source>
</evidence>
<keyword evidence="6 12" id="KW-0347">Helicase</keyword>
<sequence>MAPAGLKEVRGFRTGARIPPQDADAERALLGSLMLRPQGMHQIVDLISPESFYMDRHADIYRAMQDLFGRGEPIDLVSVTSLLRERAAIERVGGSSYLAELTGVVPSAANLEHYAAIVHKKFALRRLIRTSEELAELGFGEHEELDSILDSAGKKVYELGNFAKRTFTHIKDALASAWERFERLQKSDNTLRGVPSGFVTLDNQLSGFQNSDLIILAARPSMGKTAFALDIARHAALRHQVPVGIFSLEMSTGQLVERMLAAEGRVDSWKLRTGKIHDDADFSRLRDTLDVFSRAPIFIDDEPSNNIMRMRAVSRRMKAEQGLGLIIVDYLQLMVPRTSSDSVVQQVTEISRSLKSLARELDVPVIALSQLNRAVESRGGEPRLSDLRDSGSIEQDADVVLFIHREYREDGPGRDNVAKILIAKHRNGPTGAIDLYFDQNLVSFSAIEKGDFGDF</sequence>
<evidence type="ECO:0000259" key="13">
    <source>
        <dbReference type="PROSITE" id="PS51199"/>
    </source>
</evidence>
<dbReference type="Proteomes" id="UP000177090">
    <property type="component" value="Unassembled WGS sequence"/>
</dbReference>
<evidence type="ECO:0000256" key="2">
    <source>
        <dbReference type="ARBA" id="ARBA00022515"/>
    </source>
</evidence>
<evidence type="ECO:0000256" key="12">
    <source>
        <dbReference type="RuleBase" id="RU362085"/>
    </source>
</evidence>
<comment type="function">
    <text evidence="12">The main replicative DNA helicase, it participates in initiation and elongation during chromosome replication. Travels ahead of the DNA replisome, separating dsDNA into templates for DNA synthesis. A processive ATP-dependent 5'-3' DNA helicase it has DNA-dependent ATPase activity.</text>
</comment>
<keyword evidence="7 12" id="KW-0067">ATP-binding</keyword>
<evidence type="ECO:0000256" key="3">
    <source>
        <dbReference type="ARBA" id="ARBA00022705"/>
    </source>
</evidence>
<dbReference type="PROSITE" id="PS51199">
    <property type="entry name" value="SF4_HELICASE"/>
    <property type="match status" value="1"/>
</dbReference>
<feature type="domain" description="SF4 helicase" evidence="13">
    <location>
        <begin position="187"/>
        <end position="451"/>
    </location>
</feature>
<dbReference type="SUPFAM" id="SSF52540">
    <property type="entry name" value="P-loop containing nucleoside triphosphate hydrolases"/>
    <property type="match status" value="1"/>
</dbReference>
<dbReference type="InterPro" id="IPR007694">
    <property type="entry name" value="DNA_helicase_DnaB-like_C"/>
</dbReference>
<dbReference type="FunFam" id="1.10.860.10:FF:000001">
    <property type="entry name" value="Replicative DNA helicase"/>
    <property type="match status" value="1"/>
</dbReference>
<accession>A0A1G2QJI8</accession>
<evidence type="ECO:0000256" key="8">
    <source>
        <dbReference type="ARBA" id="ARBA00023125"/>
    </source>
</evidence>
<dbReference type="GO" id="GO:1990077">
    <property type="term" value="C:primosome complex"/>
    <property type="evidence" value="ECO:0007669"/>
    <property type="project" value="UniProtKB-UniRule"/>
</dbReference>
<dbReference type="GO" id="GO:0005524">
    <property type="term" value="F:ATP binding"/>
    <property type="evidence" value="ECO:0007669"/>
    <property type="project" value="UniProtKB-UniRule"/>
</dbReference>
<dbReference type="SMART" id="SM00382">
    <property type="entry name" value="AAA"/>
    <property type="match status" value="1"/>
</dbReference>
<dbReference type="InterPro" id="IPR007692">
    <property type="entry name" value="DNA_helicase_DnaB"/>
</dbReference>
<name>A0A1G2QJI8_9BACT</name>
<dbReference type="InterPro" id="IPR016136">
    <property type="entry name" value="DNA_helicase_N/primase_C"/>
</dbReference>
<evidence type="ECO:0000256" key="6">
    <source>
        <dbReference type="ARBA" id="ARBA00022806"/>
    </source>
</evidence>
<dbReference type="GO" id="GO:0005829">
    <property type="term" value="C:cytosol"/>
    <property type="evidence" value="ECO:0007669"/>
    <property type="project" value="TreeGrafter"/>
</dbReference>
<evidence type="ECO:0000313" key="14">
    <source>
        <dbReference type="EMBL" id="OHA60706.1"/>
    </source>
</evidence>
<comment type="similarity">
    <text evidence="1 12">Belongs to the helicase family. DnaB subfamily.</text>
</comment>
<dbReference type="InterPro" id="IPR003593">
    <property type="entry name" value="AAA+_ATPase"/>
</dbReference>